<organism evidence="2 3">
    <name type="scientific">Pseudomonas juntendi</name>
    <dbReference type="NCBI Taxonomy" id="2666183"/>
    <lineage>
        <taxon>Bacteria</taxon>
        <taxon>Pseudomonadati</taxon>
        <taxon>Pseudomonadota</taxon>
        <taxon>Gammaproteobacteria</taxon>
        <taxon>Pseudomonadales</taxon>
        <taxon>Pseudomonadaceae</taxon>
        <taxon>Pseudomonas</taxon>
    </lineage>
</organism>
<proteinExistence type="predicted"/>
<comment type="caution">
    <text evidence="2">The sequence shown here is derived from an EMBL/GenBank/DDBJ whole genome shotgun (WGS) entry which is preliminary data.</text>
</comment>
<evidence type="ECO:0000313" key="3">
    <source>
        <dbReference type="Proteomes" id="UP001160152"/>
    </source>
</evidence>
<dbReference type="EMBL" id="JAOCBV010000001">
    <property type="protein sequence ID" value="MDH0756049.1"/>
    <property type="molecule type" value="Genomic_DNA"/>
</dbReference>
<evidence type="ECO:0000313" key="2">
    <source>
        <dbReference type="EMBL" id="MDH0756049.1"/>
    </source>
</evidence>
<feature type="compositionally biased region" description="Acidic residues" evidence="1">
    <location>
        <begin position="99"/>
        <end position="110"/>
    </location>
</feature>
<feature type="region of interest" description="Disordered" evidence="1">
    <location>
        <begin position="1"/>
        <end position="110"/>
    </location>
</feature>
<accession>A0ABD4Y9J9</accession>
<gene>
    <name evidence="2" type="ORF">N5C70_04690</name>
</gene>
<dbReference type="Proteomes" id="UP001160152">
    <property type="component" value="Unassembled WGS sequence"/>
</dbReference>
<reference evidence="2 3" key="1">
    <citation type="submission" date="2022-09" db="EMBL/GenBank/DDBJ databases">
        <title>Intensive care unit water sources are persistently colonized with multi-drug resistant bacteria and are the site of extensive horizontal gene transfer of antibiotic resistance genes.</title>
        <authorList>
            <person name="Diorio-Toth L."/>
        </authorList>
    </citation>
    <scope>NUCLEOTIDE SEQUENCE [LARGE SCALE GENOMIC DNA]</scope>
    <source>
        <strain evidence="2 3">GD03901</strain>
    </source>
</reference>
<name>A0ABD4Y9J9_9PSED</name>
<dbReference type="RefSeq" id="WP_128637183.1">
    <property type="nucleotide sequence ID" value="NZ_CP079903.1"/>
</dbReference>
<protein>
    <submittedName>
        <fullName evidence="2">Stress-induced protein</fullName>
    </submittedName>
</protein>
<evidence type="ECO:0000256" key="1">
    <source>
        <dbReference type="SAM" id="MobiDB-lite"/>
    </source>
</evidence>
<sequence>MANDQDKTGQQGGITQNNPGSFENDPHRPSEPGQRGGQTLGSDPQRELPQGGQDLGGGNQSDHHGSAGAAHQGGMGGHTTGPKSDNGQSEIDEASQAVQDEDSGMTEDNR</sequence>
<dbReference type="AlphaFoldDB" id="A0ABD4Y9J9"/>